<dbReference type="Proteomes" id="UP000649753">
    <property type="component" value="Unassembled WGS sequence"/>
</dbReference>
<dbReference type="InterPro" id="IPR006326">
    <property type="entry name" value="UDPGT_MGT-like"/>
</dbReference>
<dbReference type="SUPFAM" id="SSF53756">
    <property type="entry name" value="UDP-Glycosyltransferase/glycogen phosphorylase"/>
    <property type="match status" value="1"/>
</dbReference>
<accession>A0A927LYI0</accession>
<proteinExistence type="inferred from homology"/>
<dbReference type="CDD" id="cd03784">
    <property type="entry name" value="GT1_Gtf-like"/>
    <property type="match status" value="1"/>
</dbReference>
<dbReference type="GO" id="GO:0017000">
    <property type="term" value="P:antibiotic biosynthetic process"/>
    <property type="evidence" value="ECO:0007669"/>
    <property type="project" value="UniProtKB-ARBA"/>
</dbReference>
<name>A0A927LYI0_9ACTN</name>
<dbReference type="FunFam" id="3.40.50.2000:FF:000072">
    <property type="entry name" value="Glycosyl transferase"/>
    <property type="match status" value="1"/>
</dbReference>
<dbReference type="InterPro" id="IPR050426">
    <property type="entry name" value="Glycosyltransferase_28"/>
</dbReference>
<organism evidence="4 5">
    <name type="scientific">Plantactinospora soyae</name>
    <dbReference type="NCBI Taxonomy" id="1544732"/>
    <lineage>
        <taxon>Bacteria</taxon>
        <taxon>Bacillati</taxon>
        <taxon>Actinomycetota</taxon>
        <taxon>Actinomycetes</taxon>
        <taxon>Micromonosporales</taxon>
        <taxon>Micromonosporaceae</taxon>
        <taxon>Plantactinospora</taxon>
    </lineage>
</organism>
<dbReference type="PANTHER" id="PTHR48050">
    <property type="entry name" value="STEROL 3-BETA-GLUCOSYLTRANSFERASE"/>
    <property type="match status" value="1"/>
</dbReference>
<dbReference type="GO" id="GO:0016758">
    <property type="term" value="F:hexosyltransferase activity"/>
    <property type="evidence" value="ECO:0007669"/>
    <property type="project" value="InterPro"/>
</dbReference>
<dbReference type="AlphaFoldDB" id="A0A927LYI0"/>
<dbReference type="InterPro" id="IPR035595">
    <property type="entry name" value="UDP_glycos_trans_CS"/>
</dbReference>
<keyword evidence="3" id="KW-0328">Glycosyltransferase</keyword>
<evidence type="ECO:0000256" key="2">
    <source>
        <dbReference type="ARBA" id="ARBA00022679"/>
    </source>
</evidence>
<protein>
    <submittedName>
        <fullName evidence="4">MGT family glycosyltransferase</fullName>
    </submittedName>
</protein>
<sequence>MKHSAHIAMVSIPAHGHVNPSLEVIRTLVGRGHRVTYANAPSFGDVVRGTGAELKPYESTLPGPDESWSNDPIDGLTIFLDDAIAMLPQLRAAYADDRPDLFLYDIAGAPARLLGEEWDVPAVQLSPSFVAWTGYEEEMAPAIEAMRADPRGADYYRRFTQWLTANGSTVTDSIAFQGRPTRCLALIPGVMQPHADRVDPAVYSFVGPIIGDRSAQGTWTRPASAGKVLLVSLGSEFTDHPDFYRRCVAAFGGLADWHTVLQVGRHVDPAALGQLPPNVEAHPWVPQLAILEQADAFLTHAGMGGSGEGLYCGTPMIVAPQAADQFDNADRLTALGVARRVDVATVTAQELTEILLDLDTDPEVRRRSAQIRQELREHGGADRAADLIEAELAHPTQPLQAVHT</sequence>
<comment type="similarity">
    <text evidence="1 3">Belongs to the UDP-glycosyltransferase family.</text>
</comment>
<evidence type="ECO:0000313" key="4">
    <source>
        <dbReference type="EMBL" id="MBE1484837.1"/>
    </source>
</evidence>
<dbReference type="GO" id="GO:0008194">
    <property type="term" value="F:UDP-glycosyltransferase activity"/>
    <property type="evidence" value="ECO:0007669"/>
    <property type="project" value="InterPro"/>
</dbReference>
<keyword evidence="5" id="KW-1185">Reference proteome</keyword>
<dbReference type="NCBIfam" id="TIGR01426">
    <property type="entry name" value="MGT"/>
    <property type="match status" value="1"/>
</dbReference>
<keyword evidence="2 3" id="KW-0808">Transferase</keyword>
<dbReference type="RefSeq" id="WP_192765134.1">
    <property type="nucleotide sequence ID" value="NZ_JADBEB010000001.1"/>
</dbReference>
<evidence type="ECO:0000256" key="1">
    <source>
        <dbReference type="ARBA" id="ARBA00009995"/>
    </source>
</evidence>
<dbReference type="PANTHER" id="PTHR48050:SF13">
    <property type="entry name" value="STEROL 3-BETA-GLUCOSYLTRANSFERASE UGT80A2"/>
    <property type="match status" value="1"/>
</dbReference>
<dbReference type="InterPro" id="IPR002213">
    <property type="entry name" value="UDP_glucos_trans"/>
</dbReference>
<reference evidence="4" key="1">
    <citation type="submission" date="2020-10" db="EMBL/GenBank/DDBJ databases">
        <title>Sequencing the genomes of 1000 actinobacteria strains.</title>
        <authorList>
            <person name="Klenk H.-P."/>
        </authorList>
    </citation>
    <scope>NUCLEOTIDE SEQUENCE</scope>
    <source>
        <strain evidence="4">DSM 46832</strain>
    </source>
</reference>
<dbReference type="Gene3D" id="3.40.50.2000">
    <property type="entry name" value="Glycogen Phosphorylase B"/>
    <property type="match status" value="2"/>
</dbReference>
<dbReference type="PROSITE" id="PS00375">
    <property type="entry name" value="UDPGT"/>
    <property type="match status" value="1"/>
</dbReference>
<gene>
    <name evidence="4" type="ORF">H4W31_000475</name>
</gene>
<evidence type="ECO:0000313" key="5">
    <source>
        <dbReference type="Proteomes" id="UP000649753"/>
    </source>
</evidence>
<dbReference type="Pfam" id="PF00201">
    <property type="entry name" value="UDPGT"/>
    <property type="match status" value="1"/>
</dbReference>
<dbReference type="EMBL" id="JADBEB010000001">
    <property type="protein sequence ID" value="MBE1484837.1"/>
    <property type="molecule type" value="Genomic_DNA"/>
</dbReference>
<comment type="caution">
    <text evidence="4">The sequence shown here is derived from an EMBL/GenBank/DDBJ whole genome shotgun (WGS) entry which is preliminary data.</text>
</comment>
<evidence type="ECO:0000256" key="3">
    <source>
        <dbReference type="RuleBase" id="RU003718"/>
    </source>
</evidence>